<keyword evidence="2" id="KW-1185">Reference proteome</keyword>
<comment type="caution">
    <text evidence="1">The sequence shown here is derived from an EMBL/GenBank/DDBJ whole genome shotgun (WGS) entry which is preliminary data.</text>
</comment>
<evidence type="ECO:0000313" key="1">
    <source>
        <dbReference type="EMBL" id="CAK5063951.1"/>
    </source>
</evidence>
<gene>
    <name evidence="1" type="ORF">MENTE1834_LOCUS16886</name>
</gene>
<dbReference type="EMBL" id="CAVMJV010000019">
    <property type="protein sequence ID" value="CAK5063951.1"/>
    <property type="molecule type" value="Genomic_DNA"/>
</dbReference>
<accession>A0ACB0YUL0</accession>
<organism evidence="1 2">
    <name type="scientific">Meloidogyne enterolobii</name>
    <name type="common">Root-knot nematode worm</name>
    <name type="synonym">Meloidogyne mayaguensis</name>
    <dbReference type="NCBI Taxonomy" id="390850"/>
    <lineage>
        <taxon>Eukaryota</taxon>
        <taxon>Metazoa</taxon>
        <taxon>Ecdysozoa</taxon>
        <taxon>Nematoda</taxon>
        <taxon>Chromadorea</taxon>
        <taxon>Rhabditida</taxon>
        <taxon>Tylenchina</taxon>
        <taxon>Tylenchomorpha</taxon>
        <taxon>Tylenchoidea</taxon>
        <taxon>Meloidogynidae</taxon>
        <taxon>Meloidogyninae</taxon>
        <taxon>Meloidogyne</taxon>
    </lineage>
</organism>
<dbReference type="Proteomes" id="UP001497535">
    <property type="component" value="Unassembled WGS sequence"/>
</dbReference>
<protein>
    <submittedName>
        <fullName evidence="1">Uncharacterized protein</fullName>
    </submittedName>
</protein>
<proteinExistence type="predicted"/>
<sequence>MSQANEVDSFLIFISRKDVDNVQQPQLCLELPYYPETLSDFLYTRFWLFQLSQCYFDSINFSCAVFNPAIVQLLFCHFTEGADLLGPVKMGTSHFNSIPCRQCLVKYWKFYQ</sequence>
<name>A0ACB0YUL0_MELEN</name>
<evidence type="ECO:0000313" key="2">
    <source>
        <dbReference type="Proteomes" id="UP001497535"/>
    </source>
</evidence>
<reference evidence="1" key="1">
    <citation type="submission" date="2023-11" db="EMBL/GenBank/DDBJ databases">
        <authorList>
            <person name="Poullet M."/>
        </authorList>
    </citation>
    <scope>NUCLEOTIDE SEQUENCE</scope>
    <source>
        <strain evidence="1">E1834</strain>
    </source>
</reference>